<organism evidence="2 3">
    <name type="scientific">Clostridium beijerinckii</name>
    <name type="common">Clostridium MP</name>
    <dbReference type="NCBI Taxonomy" id="1520"/>
    <lineage>
        <taxon>Bacteria</taxon>
        <taxon>Bacillati</taxon>
        <taxon>Bacillota</taxon>
        <taxon>Clostridia</taxon>
        <taxon>Eubacteriales</taxon>
        <taxon>Clostridiaceae</taxon>
        <taxon>Clostridium</taxon>
    </lineage>
</organism>
<comment type="caution">
    <text evidence="2">The sequence shown here is derived from an EMBL/GenBank/DDBJ whole genome shotgun (WGS) entry which is preliminary data.</text>
</comment>
<dbReference type="AlphaFoldDB" id="A0AAX0AY04"/>
<reference evidence="2" key="2">
    <citation type="journal article" date="2022" name="Nat. Biotechnol.">
        <title>Carbon-negative production of acetone and isopropanol by gas fermentation at industrial pilot scale.</title>
        <authorList>
            <person name="Liew F.E."/>
            <person name="Nogle R."/>
            <person name="Abdalla T."/>
            <person name="Rasor B.J."/>
            <person name="Canter C."/>
            <person name="Jensen R.O."/>
            <person name="Wang L."/>
            <person name="Strutz J."/>
            <person name="Chirania P."/>
            <person name="De Tissera S."/>
            <person name="Mueller A.P."/>
            <person name="Ruan Z."/>
            <person name="Gao A."/>
            <person name="Tran L."/>
            <person name="Engle N.L."/>
            <person name="Bromley J.C."/>
            <person name="Daniell J."/>
            <person name="Conrado R."/>
            <person name="Tschaplinski T.J."/>
            <person name="Giannone R.J."/>
            <person name="Hettich R.L."/>
            <person name="Karim A.S."/>
            <person name="Simpson S.D."/>
            <person name="Brown S.D."/>
            <person name="Leang C."/>
            <person name="Jewett M.C."/>
            <person name="Kopke M."/>
        </authorList>
    </citation>
    <scope>NUCLEOTIDE SEQUENCE</scope>
    <source>
        <strain evidence="2">DJ080</strain>
    </source>
</reference>
<sequence>MIEHNKDLLTEEMTLNFGTQYLSPMVYIDQFLPYTDRLDYLSGMLNELVYVQTLEKLGKIEVPERAEYILIIMAELQRIASQQVFLGSMALDLNGHTP</sequence>
<dbReference type="EMBL" id="JABSWW010000001">
    <property type="protein sequence ID" value="NRT87479.1"/>
    <property type="molecule type" value="Genomic_DNA"/>
</dbReference>
<dbReference type="Gene3D" id="1.10.645.10">
    <property type="entry name" value="Cytochrome-c3 Hydrogenase, chain B"/>
    <property type="match status" value="1"/>
</dbReference>
<evidence type="ECO:0000313" key="2">
    <source>
        <dbReference type="EMBL" id="NRT87479.1"/>
    </source>
</evidence>
<evidence type="ECO:0000313" key="3">
    <source>
        <dbReference type="Proteomes" id="UP001193748"/>
    </source>
</evidence>
<dbReference type="InterPro" id="IPR029014">
    <property type="entry name" value="NiFe-Hase_large"/>
</dbReference>
<evidence type="ECO:0000256" key="1">
    <source>
        <dbReference type="ARBA" id="ARBA00022719"/>
    </source>
</evidence>
<dbReference type="PANTHER" id="PTHR11993">
    <property type="entry name" value="NADH-UBIQUINONE OXIDOREDUCTASE 49 KDA SUBUNIT"/>
    <property type="match status" value="1"/>
</dbReference>
<dbReference type="PANTHER" id="PTHR11993:SF10">
    <property type="entry name" value="NADH DEHYDROGENASE [UBIQUINONE] IRON-SULFUR PROTEIN 2, MITOCHONDRIAL"/>
    <property type="match status" value="1"/>
</dbReference>
<dbReference type="RefSeq" id="WP_406585026.1">
    <property type="nucleotide sequence ID" value="NZ_CP107022.1"/>
</dbReference>
<dbReference type="Proteomes" id="UP001193748">
    <property type="component" value="Unassembled WGS sequence"/>
</dbReference>
<gene>
    <name evidence="2" type="ORF">B0H41_001158</name>
</gene>
<protein>
    <submittedName>
        <fullName evidence="2">NADH:ubiquinone oxidoreductase subunit D</fullName>
    </submittedName>
</protein>
<dbReference type="InterPro" id="IPR022885">
    <property type="entry name" value="NDH1_su_D/H"/>
</dbReference>
<dbReference type="SUPFAM" id="SSF56762">
    <property type="entry name" value="HydB/Nqo4-like"/>
    <property type="match status" value="1"/>
</dbReference>
<proteinExistence type="predicted"/>
<keyword evidence="1" id="KW-0874">Quinone</keyword>
<accession>A0AAX0AY04</accession>
<dbReference type="GO" id="GO:0016651">
    <property type="term" value="F:oxidoreductase activity, acting on NAD(P)H"/>
    <property type="evidence" value="ECO:0007669"/>
    <property type="project" value="InterPro"/>
</dbReference>
<name>A0AAX0AY04_CLOBE</name>
<dbReference type="GO" id="GO:0048038">
    <property type="term" value="F:quinone binding"/>
    <property type="evidence" value="ECO:0007669"/>
    <property type="project" value="UniProtKB-KW"/>
</dbReference>
<reference evidence="2" key="1">
    <citation type="submission" date="2020-05" db="EMBL/GenBank/DDBJ databases">
        <authorList>
            <person name="Brown S."/>
            <person name="Huntemann M."/>
            <person name="Clum A."/>
            <person name="Spunde A."/>
            <person name="Palaniappan K."/>
            <person name="Ritter S."/>
            <person name="Mikhailova N."/>
            <person name="Chen I.-M."/>
            <person name="Stamatis D."/>
            <person name="Reddy T."/>
            <person name="O'Malley R."/>
            <person name="Daum C."/>
            <person name="Shapiro N."/>
            <person name="Ivanova N."/>
            <person name="Kyrpides N."/>
            <person name="Woyke T."/>
        </authorList>
    </citation>
    <scope>NUCLEOTIDE SEQUENCE</scope>
    <source>
        <strain evidence="2">DJ080</strain>
    </source>
</reference>